<dbReference type="PANTHER" id="PTHR30404">
    <property type="entry name" value="N-ACETYLMURAMOYL-L-ALANINE AMIDASE"/>
    <property type="match status" value="1"/>
</dbReference>
<dbReference type="Pfam" id="PF01520">
    <property type="entry name" value="Amidase_3"/>
    <property type="match status" value="1"/>
</dbReference>
<dbReference type="EMBL" id="BQKE01000006">
    <property type="protein sequence ID" value="GJM64651.1"/>
    <property type="molecule type" value="Genomic_DNA"/>
</dbReference>
<feature type="transmembrane region" description="Helical" evidence="4">
    <location>
        <begin position="36"/>
        <end position="55"/>
    </location>
</feature>
<accession>A0AAN4W4R2</accession>
<dbReference type="CDD" id="cd02696">
    <property type="entry name" value="MurNAc-LAA"/>
    <property type="match status" value="1"/>
</dbReference>
<dbReference type="EC" id="3.5.1.28" evidence="2"/>
<organism evidence="6 7">
    <name type="scientific">Persicobacter diffluens</name>
    <dbReference type="NCBI Taxonomy" id="981"/>
    <lineage>
        <taxon>Bacteria</taxon>
        <taxon>Pseudomonadati</taxon>
        <taxon>Bacteroidota</taxon>
        <taxon>Cytophagia</taxon>
        <taxon>Cytophagales</taxon>
        <taxon>Persicobacteraceae</taxon>
        <taxon>Persicobacter</taxon>
    </lineage>
</organism>
<reference evidence="6 7" key="1">
    <citation type="submission" date="2021-12" db="EMBL/GenBank/DDBJ databases">
        <title>Genome sequencing of bacteria with rrn-lacking chromosome and rrn-plasmid.</title>
        <authorList>
            <person name="Anda M."/>
            <person name="Iwasaki W."/>
        </authorList>
    </citation>
    <scope>NUCLEOTIDE SEQUENCE [LARGE SCALE GENOMIC DNA]</scope>
    <source>
        <strain evidence="6 7">NBRC 15940</strain>
    </source>
</reference>
<keyword evidence="4" id="KW-1133">Transmembrane helix</keyword>
<evidence type="ECO:0000256" key="3">
    <source>
        <dbReference type="ARBA" id="ARBA00022801"/>
    </source>
</evidence>
<dbReference type="InterPro" id="IPR024408">
    <property type="entry name" value="Muramidase"/>
</dbReference>
<comment type="catalytic activity">
    <reaction evidence="1">
        <text>Hydrolyzes the link between N-acetylmuramoyl residues and L-amino acid residues in certain cell-wall glycopeptides.</text>
        <dbReference type="EC" id="3.5.1.28"/>
    </reaction>
</comment>
<evidence type="ECO:0000256" key="2">
    <source>
        <dbReference type="ARBA" id="ARBA00011901"/>
    </source>
</evidence>
<keyword evidence="4" id="KW-0472">Membrane</keyword>
<evidence type="ECO:0000313" key="7">
    <source>
        <dbReference type="Proteomes" id="UP001310022"/>
    </source>
</evidence>
<dbReference type="PANTHER" id="PTHR30404:SF0">
    <property type="entry name" value="N-ACETYLMURAMOYL-L-ALANINE AMIDASE AMIC"/>
    <property type="match status" value="1"/>
</dbReference>
<evidence type="ECO:0000313" key="6">
    <source>
        <dbReference type="EMBL" id="GJM64651.1"/>
    </source>
</evidence>
<dbReference type="RefSeq" id="WP_338239716.1">
    <property type="nucleotide sequence ID" value="NZ_BQKE01000006.1"/>
</dbReference>
<dbReference type="Proteomes" id="UP001310022">
    <property type="component" value="Unassembled WGS sequence"/>
</dbReference>
<dbReference type="InterPro" id="IPR002508">
    <property type="entry name" value="MurNAc-LAA_cat"/>
</dbReference>
<protein>
    <recommendedName>
        <fullName evidence="2">N-acetylmuramoyl-L-alanine amidase</fullName>
        <ecNumber evidence="2">3.5.1.28</ecNumber>
    </recommendedName>
</protein>
<evidence type="ECO:0000256" key="4">
    <source>
        <dbReference type="SAM" id="Phobius"/>
    </source>
</evidence>
<feature type="transmembrane region" description="Helical" evidence="4">
    <location>
        <begin position="61"/>
        <end position="83"/>
    </location>
</feature>
<feature type="domain" description="MurNAc-LAA" evidence="5">
    <location>
        <begin position="612"/>
        <end position="729"/>
    </location>
</feature>
<dbReference type="SUPFAM" id="SSF53187">
    <property type="entry name" value="Zn-dependent exopeptidases"/>
    <property type="match status" value="1"/>
</dbReference>
<sequence length="732" mass="84514">MKPFKFISGDTIEGGKNLYDKRSDYSNFFFRSIRRATNILFFTGLLGAILIYLHHQEVYKVIAIIFLLVWLVVFLKYFLWAIYHYNINYGLTAQDWREIKEARLRKNQGFPVKEEDTQGPSHNPYRSQTFGLPPGTVRGMIAFTLLFGAITILIASMGMTKTHLENSLIRDQFEFFKTAFLMMIAFYFGDKSLRYLQKRWTTPNQSNSSTETEEQNRGEQTINTANQLAIEDIDYQQDELQFAQEEDGIKVEEKQKVGLVKAALNQNFSLKHVERINDIPTGLRTQYPQVDNIMNEKIISEEHLKKAIADLKKDHGVILMLPVLKAIIEVESGGRGHLNDGRTKILFEGHKFWKWLKRSGKEPELYLTQETKNILYNKWTKQYYKGGAGEYSRLAKAKEIDKKAAIYSTSWGLFQILGENLEQNIKSRLSTAENQSEDFYTDLDDFVAKQDKSEYYHLLDFLAFILNKKVSGKRLIDYVSGYNPQEINWRKFAYGYNGAGYEANNYHIKLEGAFQKYSSSFQKERNAVTVNIPIIDCGHGGFEGDKYTTGEAKRYKFTGSNQEGLEIFEGEINRKIALKLISKLKEANLRYYDLNSNDPKDLPLKERVKIADELYDNNKSYYFLSIHSNSASKSIKGQGTTANGFEIFTSRGTTTSDAYAQIAAEKYREHFPRKKFRGVKESDFYVLKYTDCPAILVENLFFDNFEEAKFLISDEGQEKIASCLFDIIKKLA</sequence>
<dbReference type="Gene3D" id="3.40.630.40">
    <property type="entry name" value="Zn-dependent exopeptidases"/>
    <property type="match status" value="1"/>
</dbReference>
<evidence type="ECO:0000259" key="5">
    <source>
        <dbReference type="SMART" id="SM00646"/>
    </source>
</evidence>
<dbReference type="GO" id="GO:0008745">
    <property type="term" value="F:N-acetylmuramoyl-L-alanine amidase activity"/>
    <property type="evidence" value="ECO:0007669"/>
    <property type="project" value="UniProtKB-EC"/>
</dbReference>
<comment type="caution">
    <text evidence="6">The sequence shown here is derived from an EMBL/GenBank/DDBJ whole genome shotgun (WGS) entry which is preliminary data.</text>
</comment>
<gene>
    <name evidence="6" type="ORF">PEDI_52030</name>
</gene>
<dbReference type="SMART" id="SM00646">
    <property type="entry name" value="Ami_3"/>
    <property type="match status" value="1"/>
</dbReference>
<keyword evidence="3" id="KW-0378">Hydrolase</keyword>
<dbReference type="AlphaFoldDB" id="A0AAN4W4R2"/>
<dbReference type="InterPro" id="IPR050695">
    <property type="entry name" value="N-acetylmuramoyl_amidase_3"/>
</dbReference>
<proteinExistence type="predicted"/>
<name>A0AAN4W4R2_9BACT</name>
<dbReference type="GO" id="GO:0030288">
    <property type="term" value="C:outer membrane-bounded periplasmic space"/>
    <property type="evidence" value="ECO:0007669"/>
    <property type="project" value="TreeGrafter"/>
</dbReference>
<feature type="transmembrane region" description="Helical" evidence="4">
    <location>
        <begin position="140"/>
        <end position="160"/>
    </location>
</feature>
<dbReference type="Pfam" id="PF11860">
    <property type="entry name" value="Muramidase"/>
    <property type="match status" value="1"/>
</dbReference>
<dbReference type="GO" id="GO:0009253">
    <property type="term" value="P:peptidoglycan catabolic process"/>
    <property type="evidence" value="ECO:0007669"/>
    <property type="project" value="InterPro"/>
</dbReference>
<keyword evidence="4" id="KW-0812">Transmembrane</keyword>
<evidence type="ECO:0000256" key="1">
    <source>
        <dbReference type="ARBA" id="ARBA00001561"/>
    </source>
</evidence>
<feature type="transmembrane region" description="Helical" evidence="4">
    <location>
        <begin position="172"/>
        <end position="189"/>
    </location>
</feature>
<keyword evidence="7" id="KW-1185">Reference proteome</keyword>